<protein>
    <recommendedName>
        <fullName evidence="11">Peptidase T</fullName>
        <ecNumber evidence="11">3.4.11.4</ecNumber>
    </recommendedName>
    <alternativeName>
        <fullName evidence="11">Aminotripeptidase</fullName>
        <shortName evidence="11">Tripeptidase</shortName>
    </alternativeName>
    <alternativeName>
        <fullName evidence="11">Tripeptide aminopeptidase</fullName>
    </alternativeName>
</protein>
<dbReference type="Proteomes" id="UP000007820">
    <property type="component" value="Unassembled WGS sequence"/>
</dbReference>
<dbReference type="eggNOG" id="COG2195">
    <property type="taxonomic scope" value="Bacteria"/>
</dbReference>
<dbReference type="EC" id="3.4.11.4" evidence="11"/>
<feature type="binding site" evidence="11 13">
    <location>
        <position position="398"/>
    </location>
    <ligand>
        <name>Zn(2+)</name>
        <dbReference type="ChEBI" id="CHEBI:29105"/>
        <label>2</label>
    </ligand>
</feature>
<name>F9D4L5_PREDD</name>
<dbReference type="FunFam" id="3.30.70.360:FF:000002">
    <property type="entry name" value="Peptidase T"/>
    <property type="match status" value="1"/>
</dbReference>
<dbReference type="PROSITE" id="PS00759">
    <property type="entry name" value="ARGE_DAPE_CPG2_2"/>
    <property type="match status" value="1"/>
</dbReference>
<comment type="cofactor">
    <cofactor evidence="11 13">
        <name>Zn(2+)</name>
        <dbReference type="ChEBI" id="CHEBI:29105"/>
    </cofactor>
    <text evidence="11 13">Binds 2 Zn(2+) ions per subunit.</text>
</comment>
<dbReference type="GO" id="GO:0006508">
    <property type="term" value="P:proteolysis"/>
    <property type="evidence" value="ECO:0007669"/>
    <property type="project" value="UniProtKB-UniRule"/>
</dbReference>
<feature type="binding site" evidence="11 13">
    <location>
        <position position="159"/>
    </location>
    <ligand>
        <name>Zn(2+)</name>
        <dbReference type="ChEBI" id="CHEBI:29105"/>
        <label>1</label>
    </ligand>
</feature>
<evidence type="ECO:0000256" key="5">
    <source>
        <dbReference type="ARBA" id="ARBA00022490"/>
    </source>
</evidence>
<dbReference type="CDD" id="cd03892">
    <property type="entry name" value="M20_peptT"/>
    <property type="match status" value="1"/>
</dbReference>
<dbReference type="GO" id="GO:0045148">
    <property type="term" value="F:tripeptide aminopeptidase activity"/>
    <property type="evidence" value="ECO:0007669"/>
    <property type="project" value="UniProtKB-UniRule"/>
</dbReference>
<feature type="binding site" evidence="11 13">
    <location>
        <position position="98"/>
    </location>
    <ligand>
        <name>Zn(2+)</name>
        <dbReference type="ChEBI" id="CHEBI:29105"/>
        <label>1</label>
    </ligand>
</feature>
<comment type="subcellular location">
    <subcellularLocation>
        <location evidence="2 11">Cytoplasm</location>
    </subcellularLocation>
</comment>
<feature type="domain" description="Peptidase M20 dimerisation" evidence="14">
    <location>
        <begin position="225"/>
        <end position="328"/>
    </location>
</feature>
<accession>F9D4L5</accession>
<dbReference type="Pfam" id="PF01546">
    <property type="entry name" value="Peptidase_M20"/>
    <property type="match status" value="1"/>
</dbReference>
<keyword evidence="9 11" id="KW-0862">Zinc</keyword>
<dbReference type="PROSITE" id="PS00758">
    <property type="entry name" value="ARGE_DAPE_CPG2_1"/>
    <property type="match status" value="1"/>
</dbReference>
<feature type="binding site" evidence="11 13">
    <location>
        <position position="194"/>
    </location>
    <ligand>
        <name>Zn(2+)</name>
        <dbReference type="ChEBI" id="CHEBI:29105"/>
        <label>2</label>
    </ligand>
</feature>
<comment type="caution">
    <text evidence="15">The sequence shown here is derived from an EMBL/GenBank/DDBJ whole genome shotgun (WGS) entry which is preliminary data.</text>
</comment>
<evidence type="ECO:0000256" key="9">
    <source>
        <dbReference type="ARBA" id="ARBA00022833"/>
    </source>
</evidence>
<keyword evidence="5 11" id="KW-0963">Cytoplasm</keyword>
<comment type="similarity">
    <text evidence="3 11">Belongs to the peptidase M20B family.</text>
</comment>
<evidence type="ECO:0000256" key="8">
    <source>
        <dbReference type="ARBA" id="ARBA00022801"/>
    </source>
</evidence>
<evidence type="ECO:0000256" key="10">
    <source>
        <dbReference type="ARBA" id="ARBA00023049"/>
    </source>
</evidence>
<evidence type="ECO:0000256" key="1">
    <source>
        <dbReference type="ARBA" id="ARBA00000870"/>
    </source>
</evidence>
<dbReference type="NCBIfam" id="NF003976">
    <property type="entry name" value="PRK05469.1"/>
    <property type="match status" value="1"/>
</dbReference>
<dbReference type="Gene3D" id="3.40.630.10">
    <property type="entry name" value="Zn peptidases"/>
    <property type="match status" value="1"/>
</dbReference>
<evidence type="ECO:0000256" key="13">
    <source>
        <dbReference type="PIRSR" id="PIRSR037215-2"/>
    </source>
</evidence>
<dbReference type="InterPro" id="IPR010161">
    <property type="entry name" value="Peptidase_M20B"/>
</dbReference>
<dbReference type="Gene3D" id="3.30.70.360">
    <property type="match status" value="1"/>
</dbReference>
<dbReference type="AlphaFoldDB" id="F9D4L5"/>
<dbReference type="PANTHER" id="PTHR42994">
    <property type="entry name" value="PEPTIDASE T"/>
    <property type="match status" value="1"/>
</dbReference>
<dbReference type="InterPro" id="IPR001261">
    <property type="entry name" value="ArgE/DapE_CS"/>
</dbReference>
<dbReference type="PIRSF" id="PIRSF037215">
    <property type="entry name" value="Peptidase_M20B"/>
    <property type="match status" value="1"/>
</dbReference>
<comment type="catalytic activity">
    <reaction evidence="1 11">
        <text>Release of the N-terminal residue from a tripeptide.</text>
        <dbReference type="EC" id="3.4.11.4"/>
    </reaction>
</comment>
<dbReference type="InterPro" id="IPR036264">
    <property type="entry name" value="Bact_exopeptidase_dim_dom"/>
</dbReference>
<feature type="binding site" evidence="11 13">
    <location>
        <position position="216"/>
    </location>
    <ligand>
        <name>Zn(2+)</name>
        <dbReference type="ChEBI" id="CHEBI:29105"/>
        <label>1</label>
    </ligand>
</feature>
<gene>
    <name evidence="11 15" type="primary">pepT</name>
    <name evidence="15" type="ORF">HMPREF9136_1793</name>
</gene>
<keyword evidence="7 11" id="KW-0479">Metal-binding</keyword>
<dbReference type="MEROPS" id="M20.003"/>
<comment type="function">
    <text evidence="11">Cleaves the N-terminal amino acid of tripeptides.</text>
</comment>
<proteinExistence type="inferred from homology"/>
<dbReference type="SUPFAM" id="SSF53187">
    <property type="entry name" value="Zn-dependent exopeptidases"/>
    <property type="match status" value="1"/>
</dbReference>
<dbReference type="InterPro" id="IPR002933">
    <property type="entry name" value="Peptidase_M20"/>
</dbReference>
<dbReference type="GO" id="GO:0005829">
    <property type="term" value="C:cytosol"/>
    <property type="evidence" value="ECO:0007669"/>
    <property type="project" value="TreeGrafter"/>
</dbReference>
<feature type="active site" evidence="11 12">
    <location>
        <position position="100"/>
    </location>
</feature>
<evidence type="ECO:0000256" key="11">
    <source>
        <dbReference type="HAMAP-Rule" id="MF_00550"/>
    </source>
</evidence>
<evidence type="ECO:0000256" key="7">
    <source>
        <dbReference type="ARBA" id="ARBA00022723"/>
    </source>
</evidence>
<evidence type="ECO:0000259" key="14">
    <source>
        <dbReference type="Pfam" id="PF07687"/>
    </source>
</evidence>
<evidence type="ECO:0000256" key="3">
    <source>
        <dbReference type="ARBA" id="ARBA00009692"/>
    </source>
</evidence>
<evidence type="ECO:0000256" key="4">
    <source>
        <dbReference type="ARBA" id="ARBA00022438"/>
    </source>
</evidence>
<evidence type="ECO:0000313" key="15">
    <source>
        <dbReference type="EMBL" id="EGQ13767.1"/>
    </source>
</evidence>
<dbReference type="SUPFAM" id="SSF55031">
    <property type="entry name" value="Bacterial exopeptidase dimerisation domain"/>
    <property type="match status" value="1"/>
</dbReference>
<evidence type="ECO:0000256" key="6">
    <source>
        <dbReference type="ARBA" id="ARBA00022670"/>
    </source>
</evidence>
<keyword evidence="8 11" id="KW-0378">Hydrolase</keyword>
<dbReference type="EMBL" id="AFPW01000026">
    <property type="protein sequence ID" value="EGQ13767.1"/>
    <property type="molecule type" value="Genomic_DNA"/>
</dbReference>
<keyword evidence="4 11" id="KW-0031">Aminopeptidase</keyword>
<evidence type="ECO:0000313" key="16">
    <source>
        <dbReference type="Proteomes" id="UP000007820"/>
    </source>
</evidence>
<feature type="active site" description="Proton acceptor" evidence="11 12">
    <location>
        <position position="193"/>
    </location>
</feature>
<dbReference type="InterPro" id="IPR011650">
    <property type="entry name" value="Peptidase_M20_dimer"/>
</dbReference>
<organism evidence="15 16">
    <name type="scientific">Prevotella dentalis (strain ATCC 49559 / DSM 3688 / JCM 13448 / NCTC 12043 / ES 2772)</name>
    <name type="common">Mitsuokella dentalis</name>
    <dbReference type="NCBI Taxonomy" id="908937"/>
    <lineage>
        <taxon>Bacteria</taxon>
        <taxon>Pseudomonadati</taxon>
        <taxon>Bacteroidota</taxon>
        <taxon>Bacteroidia</taxon>
        <taxon>Bacteroidales</taxon>
        <taxon>Prevotellaceae</taxon>
        <taxon>Prevotella</taxon>
    </lineage>
</organism>
<dbReference type="NCBIfam" id="TIGR01882">
    <property type="entry name" value="peptidase-T"/>
    <property type="match status" value="1"/>
</dbReference>
<reference evidence="15 16" key="1">
    <citation type="submission" date="2011-04" db="EMBL/GenBank/DDBJ databases">
        <authorList>
            <person name="Muzny D."/>
            <person name="Qin X."/>
            <person name="Deng J."/>
            <person name="Jiang H."/>
            <person name="Liu Y."/>
            <person name="Qu J."/>
            <person name="Song X.-Z."/>
            <person name="Zhang L."/>
            <person name="Thornton R."/>
            <person name="Coyle M."/>
            <person name="Francisco L."/>
            <person name="Jackson L."/>
            <person name="Javaid M."/>
            <person name="Korchina V."/>
            <person name="Kovar C."/>
            <person name="Mata R."/>
            <person name="Mathew T."/>
            <person name="Ngo R."/>
            <person name="Nguyen L."/>
            <person name="Nguyen N."/>
            <person name="Okwuonu G."/>
            <person name="Ongeri F."/>
            <person name="Pham C."/>
            <person name="Simmons D."/>
            <person name="Wilczek-Boney K."/>
            <person name="Hale W."/>
            <person name="Jakkamsetti A."/>
            <person name="Pham P."/>
            <person name="Ruth R."/>
            <person name="San Lucas F."/>
            <person name="Warren J."/>
            <person name="Zhang J."/>
            <person name="Zhao Z."/>
            <person name="Zhou C."/>
            <person name="Zhu D."/>
            <person name="Lee S."/>
            <person name="Bess C."/>
            <person name="Blankenburg K."/>
            <person name="Forbes L."/>
            <person name="Fu Q."/>
            <person name="Gubbala S."/>
            <person name="Hirani K."/>
            <person name="Jayaseelan J.C."/>
            <person name="Lara F."/>
            <person name="Munidasa M."/>
            <person name="Palculict T."/>
            <person name="Patil S."/>
            <person name="Pu L.-L."/>
            <person name="Saada N."/>
            <person name="Tang L."/>
            <person name="Weissenberger G."/>
            <person name="Zhu Y."/>
            <person name="Hemphill L."/>
            <person name="Shang Y."/>
            <person name="Youmans B."/>
            <person name="Ayvaz T."/>
            <person name="Ross M."/>
            <person name="Santibanez J."/>
            <person name="Aqrawi P."/>
            <person name="Gross S."/>
            <person name="Joshi V."/>
            <person name="Fowler G."/>
            <person name="Nazareth L."/>
            <person name="Reid J."/>
            <person name="Worley K."/>
            <person name="Petrosino J."/>
            <person name="Highlander S."/>
            <person name="Gibbs R."/>
        </authorList>
    </citation>
    <scope>NUCLEOTIDE SEQUENCE [LARGE SCALE GENOMIC DNA]</scope>
    <source>
        <strain evidence="15 16">DSM 3688</strain>
    </source>
</reference>
<dbReference type="Pfam" id="PF07687">
    <property type="entry name" value="M20_dimer"/>
    <property type="match status" value="1"/>
</dbReference>
<dbReference type="NCBIfam" id="NF009920">
    <property type="entry name" value="PRK13381.1"/>
    <property type="match status" value="1"/>
</dbReference>
<evidence type="ECO:0000256" key="12">
    <source>
        <dbReference type="PIRSR" id="PIRSR037215-1"/>
    </source>
</evidence>
<dbReference type="HAMAP" id="MF_00550">
    <property type="entry name" value="Aminopeptidase_M20"/>
    <property type="match status" value="1"/>
</dbReference>
<keyword evidence="10 11" id="KW-0482">Metalloprotease</keyword>
<feature type="binding site" evidence="11 13">
    <location>
        <position position="159"/>
    </location>
    <ligand>
        <name>Zn(2+)</name>
        <dbReference type="ChEBI" id="CHEBI:29105"/>
        <label>2</label>
    </ligand>
</feature>
<evidence type="ECO:0000256" key="2">
    <source>
        <dbReference type="ARBA" id="ARBA00004496"/>
    </source>
</evidence>
<dbReference type="PANTHER" id="PTHR42994:SF1">
    <property type="entry name" value="PEPTIDASE T"/>
    <property type="match status" value="1"/>
</dbReference>
<keyword evidence="6 11" id="KW-0645">Protease</keyword>
<dbReference type="GO" id="GO:0043171">
    <property type="term" value="P:peptide catabolic process"/>
    <property type="evidence" value="ECO:0007669"/>
    <property type="project" value="UniProtKB-UniRule"/>
</dbReference>
<dbReference type="GO" id="GO:0008237">
    <property type="term" value="F:metallopeptidase activity"/>
    <property type="evidence" value="ECO:0007669"/>
    <property type="project" value="UniProtKB-KW"/>
</dbReference>
<dbReference type="GO" id="GO:0008270">
    <property type="term" value="F:zinc ion binding"/>
    <property type="evidence" value="ECO:0007669"/>
    <property type="project" value="UniProtKB-UniRule"/>
</dbReference>
<sequence length="428" mass="48021">MSPNKSTRFSIQFHLKYIFDLMDITERFINYTKFDTQSAEDSQTVPSTSKQLVFARYLKEELEREGLTNVEMDDMGYIYATLPANTKKKTPTIGFISHYDTALDASGANVKARVVKSYDGGDIELSPGIVSSPKKFPELLAHRGEDLIVTDGTTLLGADDKAGIAEIVQAMCWLRDHDEVKHGDIRVGFNPDEEIGMGAHHFDVEKFGCDWAYTMDGGDIGDLEYENFNAAGAKVRIKGVSVHTGYAKDKMVNASRLACEFNAFIPETDIPENTEGYQGFYHLMGIDSRCEEAKLSYIIRDHDRKRFEARKDFIEDIARKMNEKYGEGTVTVELKDQYYNMKEKIDPNMYVIDIVLKAMQETGVTPKVEPIRGGTDGAQLSFRGLPCPNIFAGGVNFHGPYEFVSVQVMEKAVQVITKICEITGTFND</sequence>